<protein>
    <submittedName>
        <fullName evidence="1">Uncharacterized protein</fullName>
    </submittedName>
</protein>
<keyword evidence="2" id="KW-1185">Reference proteome</keyword>
<proteinExistence type="predicted"/>
<name>A0A391NUH9_9EUKA</name>
<comment type="caution">
    <text evidence="1">The sequence shown here is derived from an EMBL/GenBank/DDBJ whole genome shotgun (WGS) entry which is preliminary data.</text>
</comment>
<dbReference type="EMBL" id="BDIP01000209">
    <property type="protein sequence ID" value="GCA62133.1"/>
    <property type="molecule type" value="Genomic_DNA"/>
</dbReference>
<reference evidence="1 2" key="1">
    <citation type="journal article" date="2018" name="PLoS ONE">
        <title>The draft genome of Kipferlia bialata reveals reductive genome evolution in fornicate parasites.</title>
        <authorList>
            <person name="Tanifuji G."/>
            <person name="Takabayashi S."/>
            <person name="Kume K."/>
            <person name="Takagi M."/>
            <person name="Nakayama T."/>
            <person name="Kamikawa R."/>
            <person name="Inagaki Y."/>
            <person name="Hashimoto T."/>
        </authorList>
    </citation>
    <scope>NUCLEOTIDE SEQUENCE [LARGE SCALE GENOMIC DNA]</scope>
    <source>
        <strain evidence="1">NY0173</strain>
    </source>
</reference>
<dbReference type="InterPro" id="IPR015915">
    <property type="entry name" value="Kelch-typ_b-propeller"/>
</dbReference>
<dbReference type="AlphaFoldDB" id="A0A391NUH9"/>
<organism evidence="1 2">
    <name type="scientific">Kipferlia bialata</name>
    <dbReference type="NCBI Taxonomy" id="797122"/>
    <lineage>
        <taxon>Eukaryota</taxon>
        <taxon>Metamonada</taxon>
        <taxon>Carpediemonas-like organisms</taxon>
        <taxon>Kipferlia</taxon>
    </lineage>
</organism>
<dbReference type="Gene3D" id="2.120.10.80">
    <property type="entry name" value="Kelch-type beta propeller"/>
    <property type="match status" value="1"/>
</dbReference>
<evidence type="ECO:0000313" key="1">
    <source>
        <dbReference type="EMBL" id="GCA62133.1"/>
    </source>
</evidence>
<gene>
    <name evidence="1" type="ORF">KIPB_001461</name>
</gene>
<sequence length="271" mass="29925">MEVELCRIQDMVVVFGVSKQVREDEDVPIWLMAVYTIATGAWETIPYVEGKSPVPRLSPHVCALSDRLVVIGGIEPDSSDSDIQETYYDAWEWSVYSRQWTQCSADCPKSLEGGNAGVNCDVIHMPVGGGDGTVLYSGGRYLLDTDPWESCLGVDGGFCLLDVPLYGQHRLIITNTLDDDPGISIDTVEYWIVDAVSHDRVQCQPIYERRVKDGPVSYLDHGLAEGGAIPVMLNPTTLLIFANKAMVRVAIDPFLLSPEFHTSMVGTRLLR</sequence>
<dbReference type="SUPFAM" id="SSF117281">
    <property type="entry name" value="Kelch motif"/>
    <property type="match status" value="1"/>
</dbReference>
<accession>A0A391NUH9</accession>
<dbReference type="Proteomes" id="UP000265618">
    <property type="component" value="Unassembled WGS sequence"/>
</dbReference>
<evidence type="ECO:0000313" key="2">
    <source>
        <dbReference type="Proteomes" id="UP000265618"/>
    </source>
</evidence>